<keyword evidence="3" id="KW-1185">Reference proteome</keyword>
<dbReference type="GO" id="GO:0030479">
    <property type="term" value="C:actin cortical patch"/>
    <property type="evidence" value="ECO:0007669"/>
    <property type="project" value="EnsemblFungi"/>
</dbReference>
<feature type="compositionally biased region" description="Polar residues" evidence="1">
    <location>
        <begin position="483"/>
        <end position="509"/>
    </location>
</feature>
<dbReference type="STRING" id="1266660.A0A1G4JKB4"/>
<reference evidence="2 3" key="1">
    <citation type="submission" date="2016-03" db="EMBL/GenBank/DDBJ databases">
        <authorList>
            <person name="Devillers H."/>
        </authorList>
    </citation>
    <scope>NUCLEOTIDE SEQUENCE [LARGE SCALE GENOMIC DNA]</scope>
    <source>
        <strain evidence="2">CBS 10888</strain>
    </source>
</reference>
<gene>
    <name evidence="2" type="ORF">LADA_0F07514G</name>
</gene>
<feature type="compositionally biased region" description="Polar residues" evidence="1">
    <location>
        <begin position="354"/>
        <end position="370"/>
    </location>
</feature>
<feature type="region of interest" description="Disordered" evidence="1">
    <location>
        <begin position="287"/>
        <end position="306"/>
    </location>
</feature>
<dbReference type="GO" id="GO:2000370">
    <property type="term" value="P:positive regulation of clathrin-dependent endocytosis"/>
    <property type="evidence" value="ECO:0007669"/>
    <property type="project" value="EnsemblFungi"/>
</dbReference>
<dbReference type="AlphaFoldDB" id="A0A1G4JKB4"/>
<sequence length="652" mass="72426">MSFDWLNVPGLSGSDAEQTNASEPPPPVSFDFGQFDDIKNNESTSHLDMNASVVDSSYNATGADYVETKEDLQAPLSLTRSQLTKEELKTYLRWYGYISRRKITKLIKLDDVFQFMINFPIAPVVKDRLKHIFSSCRNALNIGQFFAVVRLISHATLENQLPTRQMILRATPIPRPKPILAAGNEEVYEEVEDTQAGPESTVDFDSFAALLLTGEKKKRVRRRITNFVKKMKKVRFSENLVTFQDQLLQPSEDFSSDDEISDSNAPLDLSLPMDQLLKSLAARKKNSALVSKPPSEQVPESQEEKEVLEDMKESLNHFQQLHNVDSVAQGSLAGQHFPTQASNTTSPEPLKPTATGSANHLFRSNQPSFSQETLAPLKPTATGSANYLFRSSQPAPPAQQSLQPLKPTATGSANNLFRSRHQSDSTLNQDSHAADSDFDRPNSTSVDFSPASAGNGYGTSQPPHYQTASNSQNHLQVPDRYSHSYSLDAGTNKQQHTGLNRSPQNTSQDYLTTNYGNQYQTITSGSPSPMHINQSMDMSSFNDAMRLQQTRAGMLGQNSGGPFPQGNHVNFKPQPRSAYMHANHTGPSSTYPSDKNHFFQPRETHSFTPSPVPQMPYYTPAQVQGGFQSKDILGDLHALQAHVDQLQNIYKR</sequence>
<dbReference type="GO" id="GO:0030866">
    <property type="term" value="P:cortical actin cytoskeleton organization"/>
    <property type="evidence" value="ECO:0007669"/>
    <property type="project" value="EnsemblFungi"/>
</dbReference>
<evidence type="ECO:0000313" key="3">
    <source>
        <dbReference type="Proteomes" id="UP000190274"/>
    </source>
</evidence>
<feature type="compositionally biased region" description="Low complexity" evidence="1">
    <location>
        <begin position="290"/>
        <end position="300"/>
    </location>
</feature>
<evidence type="ECO:0000313" key="2">
    <source>
        <dbReference type="EMBL" id="SCU90997.1"/>
    </source>
</evidence>
<organism evidence="2 3">
    <name type="scientific">Lachancea dasiensis</name>
    <dbReference type="NCBI Taxonomy" id="1072105"/>
    <lineage>
        <taxon>Eukaryota</taxon>
        <taxon>Fungi</taxon>
        <taxon>Dikarya</taxon>
        <taxon>Ascomycota</taxon>
        <taxon>Saccharomycotina</taxon>
        <taxon>Saccharomycetes</taxon>
        <taxon>Saccharomycetales</taxon>
        <taxon>Saccharomycetaceae</taxon>
        <taxon>Lachancea</taxon>
    </lineage>
</organism>
<dbReference type="GO" id="GO:0005634">
    <property type="term" value="C:nucleus"/>
    <property type="evidence" value="ECO:0007669"/>
    <property type="project" value="EnsemblFungi"/>
</dbReference>
<feature type="compositionally biased region" description="Polar residues" evidence="1">
    <location>
        <begin position="337"/>
        <end position="347"/>
    </location>
</feature>
<proteinExistence type="predicted"/>
<feature type="compositionally biased region" description="Polar residues" evidence="1">
    <location>
        <begin position="458"/>
        <end position="475"/>
    </location>
</feature>
<dbReference type="EMBL" id="LT598458">
    <property type="protein sequence ID" value="SCU90997.1"/>
    <property type="molecule type" value="Genomic_DNA"/>
</dbReference>
<feature type="region of interest" description="Disordered" evidence="1">
    <location>
        <begin position="336"/>
        <end position="370"/>
    </location>
</feature>
<evidence type="ECO:0000256" key="1">
    <source>
        <dbReference type="SAM" id="MobiDB-lite"/>
    </source>
</evidence>
<dbReference type="GO" id="GO:0008157">
    <property type="term" value="F:protein phosphatase 1 binding"/>
    <property type="evidence" value="ECO:0007669"/>
    <property type="project" value="EnsemblFungi"/>
</dbReference>
<feature type="region of interest" description="Disordered" evidence="1">
    <location>
        <begin position="387"/>
        <end position="509"/>
    </location>
</feature>
<dbReference type="GO" id="GO:0009306">
    <property type="term" value="P:protein secretion"/>
    <property type="evidence" value="ECO:0007669"/>
    <property type="project" value="EnsemblFungi"/>
</dbReference>
<name>A0A1G4JKB4_9SACH</name>
<accession>A0A1G4JKB4</accession>
<protein>
    <submittedName>
        <fullName evidence="2">LADA_0F07514g1_1</fullName>
    </submittedName>
</protein>
<dbReference type="OrthoDB" id="2553626at2759"/>
<dbReference type="Proteomes" id="UP000190274">
    <property type="component" value="Chromosome F"/>
</dbReference>